<feature type="compositionally biased region" description="Low complexity" evidence="1">
    <location>
        <begin position="228"/>
        <end position="248"/>
    </location>
</feature>
<dbReference type="InterPro" id="IPR021136">
    <property type="entry name" value="Flagellar_hook_control-like_C"/>
</dbReference>
<feature type="region of interest" description="Disordered" evidence="1">
    <location>
        <begin position="386"/>
        <end position="423"/>
    </location>
</feature>
<feature type="region of interest" description="Disordered" evidence="1">
    <location>
        <begin position="359"/>
        <end position="378"/>
    </location>
</feature>
<feature type="region of interest" description="Disordered" evidence="1">
    <location>
        <begin position="200"/>
        <end position="351"/>
    </location>
</feature>
<dbReference type="Pfam" id="PF02120">
    <property type="entry name" value="Flg_hook"/>
    <property type="match status" value="1"/>
</dbReference>
<dbReference type="EMBL" id="AP027151">
    <property type="protein sequence ID" value="BDV41406.1"/>
    <property type="molecule type" value="Genomic_DNA"/>
</dbReference>
<evidence type="ECO:0000313" key="4">
    <source>
        <dbReference type="Proteomes" id="UP001317705"/>
    </source>
</evidence>
<feature type="domain" description="Flagellar hook-length control protein-like C-terminal" evidence="2">
    <location>
        <begin position="494"/>
        <end position="569"/>
    </location>
</feature>
<dbReference type="RefSeq" id="WP_282001389.1">
    <property type="nucleotide sequence ID" value="NZ_AP027151.1"/>
</dbReference>
<protein>
    <submittedName>
        <fullName evidence="3">FliK domain-containing protein</fullName>
    </submittedName>
</protein>
<evidence type="ECO:0000313" key="3">
    <source>
        <dbReference type="EMBL" id="BDV41406.1"/>
    </source>
</evidence>
<gene>
    <name evidence="3" type="ORF">GURASL_03290</name>
</gene>
<proteinExistence type="predicted"/>
<sequence length="571" mass="59157">MIVTNEIAQLAQTLLKDSSFTLTESNWQSLTPLNLTPGQMVQGEVMANLPNNRYLIRLANQLLNMELPVNLQPGQTVELTYVSEEPQLIFAFSQEANSGVPVQISDTGRWLNLLATADGPTATTVSSLPRPSLVSPTPPNDPQVLAAGLRNVLSKSGIFYESHLAQWLQGNFPLAELLSEPQGALSRLADYLRTRGNKSAADAPVADGQIRPATENVPQTTATRAPGTTSPEQPTATTTGETPTRGNGTLSGARPGTGPDSAAPPATDAGSTTTPASVAGRPIPAGAQTGTVTGPSPAFSASGADEPNGTVATSPGSAMAAQDGPAGQPSRPTTTGAATPPASPPLENSQPEITRLAGLPERLTTGEPATTTDSAGARQAPNTVVLHGEPSAAPPQPHPESHRPPVGAPAGPPPAAGTPEPAATAIKTGDVPMLDKSSPYHAALPESLQGGIDPQTISLIKEQLAVLNTGQFSWFGQVWPDQFMEWKVDERQGGGHQHGERSWETEVRLVLPRLGAVSAAIRLAGGEVAVNVAADEEQTSVSLAATKGNLEERMEAAGLRLSGLIVRHAEK</sequence>
<feature type="compositionally biased region" description="Polar residues" evidence="1">
    <location>
        <begin position="216"/>
        <end position="227"/>
    </location>
</feature>
<reference evidence="3 4" key="1">
    <citation type="submission" date="2022-12" db="EMBL/GenBank/DDBJ databases">
        <title>Polyphasic characterization of Geotalea uranireducens NIT-SL11 newly isolated from a complex of sewage sludge and microbially reduced graphene oxide.</title>
        <authorList>
            <person name="Xie L."/>
            <person name="Yoshida N."/>
            <person name="Meng L."/>
        </authorList>
    </citation>
    <scope>NUCLEOTIDE SEQUENCE [LARGE SCALE GENOMIC DNA]</scope>
    <source>
        <strain evidence="3 4">NIT-SL11</strain>
    </source>
</reference>
<accession>A0ABM8EG67</accession>
<name>A0ABM8EG67_9BACT</name>
<evidence type="ECO:0000256" key="1">
    <source>
        <dbReference type="SAM" id="MobiDB-lite"/>
    </source>
</evidence>
<feature type="compositionally biased region" description="Pro residues" evidence="1">
    <location>
        <begin position="406"/>
        <end position="416"/>
    </location>
</feature>
<feature type="compositionally biased region" description="Low complexity" evidence="1">
    <location>
        <begin position="329"/>
        <end position="340"/>
    </location>
</feature>
<keyword evidence="4" id="KW-1185">Reference proteome</keyword>
<dbReference type="Proteomes" id="UP001317705">
    <property type="component" value="Chromosome"/>
</dbReference>
<evidence type="ECO:0000259" key="2">
    <source>
        <dbReference type="Pfam" id="PF02120"/>
    </source>
</evidence>
<organism evidence="3 4">
    <name type="scientific">Geotalea uraniireducens</name>
    <dbReference type="NCBI Taxonomy" id="351604"/>
    <lineage>
        <taxon>Bacteria</taxon>
        <taxon>Pseudomonadati</taxon>
        <taxon>Thermodesulfobacteriota</taxon>
        <taxon>Desulfuromonadia</taxon>
        <taxon>Geobacterales</taxon>
        <taxon>Geobacteraceae</taxon>
        <taxon>Geotalea</taxon>
    </lineage>
</organism>